<evidence type="ECO:0000313" key="2">
    <source>
        <dbReference type="Proteomes" id="UP000399805"/>
    </source>
</evidence>
<sequence>MTPVLTTSGNRTPIGVATHDITVVCGECGGKGCRKCNNSGTVTIVE</sequence>
<evidence type="ECO:0000313" key="1">
    <source>
        <dbReference type="EMBL" id="VVJ17109.1"/>
    </source>
</evidence>
<gene>
    <name evidence="1" type="ORF">AA23TX_02130</name>
</gene>
<dbReference type="RefSeq" id="WP_155542343.1">
    <property type="nucleotide sequence ID" value="NZ_CABVGP010000001.1"/>
</dbReference>
<dbReference type="Proteomes" id="UP000399805">
    <property type="component" value="Unassembled WGS sequence"/>
</dbReference>
<keyword evidence="2" id="KW-1185">Reference proteome</keyword>
<reference evidence="1 2" key="1">
    <citation type="submission" date="2019-09" db="EMBL/GenBank/DDBJ databases">
        <authorList>
            <person name="Leyn A S."/>
        </authorList>
    </citation>
    <scope>NUCLEOTIDE SEQUENCE [LARGE SCALE GENOMIC DNA]</scope>
    <source>
        <strain evidence="1">AA231_1</strain>
    </source>
</reference>
<protein>
    <submittedName>
        <fullName evidence="1">Uncharacterized protein</fullName>
    </submittedName>
</protein>
<dbReference type="AlphaFoldDB" id="A0A6I8LPQ0"/>
<accession>A0A6I8LPQ0</accession>
<organism evidence="1 2">
    <name type="scientific">Amycolatopsis camponoti</name>
    <dbReference type="NCBI Taxonomy" id="2606593"/>
    <lineage>
        <taxon>Bacteria</taxon>
        <taxon>Bacillati</taxon>
        <taxon>Actinomycetota</taxon>
        <taxon>Actinomycetes</taxon>
        <taxon>Pseudonocardiales</taxon>
        <taxon>Pseudonocardiaceae</taxon>
        <taxon>Amycolatopsis</taxon>
    </lineage>
</organism>
<dbReference type="EMBL" id="CABVGP010000001">
    <property type="protein sequence ID" value="VVJ17109.1"/>
    <property type="molecule type" value="Genomic_DNA"/>
</dbReference>
<proteinExistence type="predicted"/>
<name>A0A6I8LPQ0_9PSEU</name>